<dbReference type="Proteomes" id="UP000596063">
    <property type="component" value="Chromosome"/>
</dbReference>
<dbReference type="AlphaFoldDB" id="A0A7T4R164"/>
<dbReference type="PANTHER" id="PTHR46796">
    <property type="entry name" value="HTH-TYPE TRANSCRIPTIONAL ACTIVATOR RHAS-RELATED"/>
    <property type="match status" value="1"/>
</dbReference>
<dbReference type="InterPro" id="IPR050204">
    <property type="entry name" value="AraC_XylS_family_regulators"/>
</dbReference>
<dbReference type="PANTHER" id="PTHR46796:SF7">
    <property type="entry name" value="ARAC FAMILY TRANSCRIPTIONAL REGULATOR"/>
    <property type="match status" value="1"/>
</dbReference>
<dbReference type="SMART" id="SM00342">
    <property type="entry name" value="HTH_ARAC"/>
    <property type="match status" value="1"/>
</dbReference>
<evidence type="ECO:0000256" key="1">
    <source>
        <dbReference type="ARBA" id="ARBA00023015"/>
    </source>
</evidence>
<dbReference type="GO" id="GO:0043565">
    <property type="term" value="F:sequence-specific DNA binding"/>
    <property type="evidence" value="ECO:0007669"/>
    <property type="project" value="InterPro"/>
</dbReference>
<dbReference type="InterPro" id="IPR020449">
    <property type="entry name" value="Tscrpt_reg_AraC-type_HTH"/>
</dbReference>
<keyword evidence="2" id="KW-0238">DNA-binding</keyword>
<dbReference type="KEGG" id="snan:I6N98_00755"/>
<keyword evidence="6" id="KW-1185">Reference proteome</keyword>
<dbReference type="PROSITE" id="PS01124">
    <property type="entry name" value="HTH_ARAC_FAMILY_2"/>
    <property type="match status" value="1"/>
</dbReference>
<dbReference type="EMBL" id="CP066167">
    <property type="protein sequence ID" value="QQD18439.1"/>
    <property type="molecule type" value="Genomic_DNA"/>
</dbReference>
<sequence>MTQATAKPISLLQAQQDANIVRHSAIVPSATVELCAFPDLQAETLTVTESASVISLGLSPLLEEAVGRVPHFQTPRFCQFGTLNFRPAGIPFEVQVSGGHYHTIRCRFSAERLRARGIDPADLNEAQLEACFNIHAPRIEDTMMRLADEVSDRAADSEVLIEALVTAIAVDLSRYLADARHRELSHRGGLAPRHLRRVLSRMNQPGAAPGVDELAALCGLSRFHFMRAFRSTVGDSPSAYAHKVLMARARTLLATNERPIGEIARELGYQTSAAFSAAFKRHCGRSPRAWRGGLR</sequence>
<evidence type="ECO:0000313" key="5">
    <source>
        <dbReference type="EMBL" id="QQD18439.1"/>
    </source>
</evidence>
<evidence type="ECO:0000256" key="3">
    <source>
        <dbReference type="ARBA" id="ARBA00023163"/>
    </source>
</evidence>
<dbReference type="SUPFAM" id="SSF46689">
    <property type="entry name" value="Homeodomain-like"/>
    <property type="match status" value="2"/>
</dbReference>
<dbReference type="GO" id="GO:0003700">
    <property type="term" value="F:DNA-binding transcription factor activity"/>
    <property type="evidence" value="ECO:0007669"/>
    <property type="project" value="InterPro"/>
</dbReference>
<feature type="domain" description="HTH araC/xylS-type" evidence="4">
    <location>
        <begin position="192"/>
        <end position="293"/>
    </location>
</feature>
<keyword evidence="3" id="KW-0804">Transcription</keyword>
<dbReference type="InterPro" id="IPR018060">
    <property type="entry name" value="HTH_AraC"/>
</dbReference>
<protein>
    <submittedName>
        <fullName evidence="5">Helix-turn-helix transcriptional regulator</fullName>
    </submittedName>
</protein>
<keyword evidence="1" id="KW-0805">Transcription regulation</keyword>
<evidence type="ECO:0000259" key="4">
    <source>
        <dbReference type="PROSITE" id="PS01124"/>
    </source>
</evidence>
<dbReference type="RefSeq" id="WP_198569930.1">
    <property type="nucleotide sequence ID" value="NZ_CP066167.1"/>
</dbReference>
<dbReference type="Gene3D" id="1.10.10.60">
    <property type="entry name" value="Homeodomain-like"/>
    <property type="match status" value="2"/>
</dbReference>
<reference evidence="5 6" key="1">
    <citation type="submission" date="2020-12" db="EMBL/GenBank/DDBJ databases">
        <authorList>
            <person name="Shan Y."/>
        </authorList>
    </citation>
    <scope>NUCLEOTIDE SEQUENCE [LARGE SCALE GENOMIC DNA]</scope>
    <source>
        <strain evidence="6">csc3.9</strain>
    </source>
</reference>
<evidence type="ECO:0000256" key="2">
    <source>
        <dbReference type="ARBA" id="ARBA00023125"/>
    </source>
</evidence>
<dbReference type="InterPro" id="IPR009057">
    <property type="entry name" value="Homeodomain-like_sf"/>
</dbReference>
<dbReference type="Pfam" id="PF12833">
    <property type="entry name" value="HTH_18"/>
    <property type="match status" value="1"/>
</dbReference>
<evidence type="ECO:0000313" key="6">
    <source>
        <dbReference type="Proteomes" id="UP000596063"/>
    </source>
</evidence>
<accession>A0A7T4R164</accession>
<dbReference type="PRINTS" id="PR00032">
    <property type="entry name" value="HTHARAC"/>
</dbReference>
<gene>
    <name evidence="5" type="ORF">I6N98_00755</name>
</gene>
<organism evidence="5 6">
    <name type="scientific">Spongiibacter nanhainus</name>
    <dbReference type="NCBI Taxonomy" id="2794344"/>
    <lineage>
        <taxon>Bacteria</taxon>
        <taxon>Pseudomonadati</taxon>
        <taxon>Pseudomonadota</taxon>
        <taxon>Gammaproteobacteria</taxon>
        <taxon>Cellvibrionales</taxon>
        <taxon>Spongiibacteraceae</taxon>
        <taxon>Spongiibacter</taxon>
    </lineage>
</organism>
<proteinExistence type="predicted"/>
<name>A0A7T4R164_9GAMM</name>